<evidence type="ECO:0000256" key="4">
    <source>
        <dbReference type="RuleBase" id="RU362116"/>
    </source>
</evidence>
<dbReference type="GO" id="GO:0071978">
    <property type="term" value="P:bacterial-type flagellum-dependent swarming motility"/>
    <property type="evidence" value="ECO:0007669"/>
    <property type="project" value="TreeGrafter"/>
</dbReference>
<dbReference type="Proteomes" id="UP000262712">
    <property type="component" value="Chromosome"/>
</dbReference>
<dbReference type="Pfam" id="PF06429">
    <property type="entry name" value="Flg_bbr_C"/>
    <property type="match status" value="1"/>
</dbReference>
<feature type="domain" description="Flagellar hook protein FlgE/F/G-like D1" evidence="7">
    <location>
        <begin position="99"/>
        <end position="145"/>
    </location>
</feature>
<evidence type="ECO:0000256" key="1">
    <source>
        <dbReference type="ARBA" id="ARBA00004117"/>
    </source>
</evidence>
<keyword evidence="9" id="KW-0282">Flagellum</keyword>
<dbReference type="RefSeq" id="WP_099342044.1">
    <property type="nucleotide sequence ID" value="NZ_CP032098.1"/>
</dbReference>
<dbReference type="PANTHER" id="PTHR30435">
    <property type="entry name" value="FLAGELLAR PROTEIN"/>
    <property type="match status" value="1"/>
</dbReference>
<dbReference type="InterPro" id="IPR019776">
    <property type="entry name" value="Flagellar_basal_body_rod_CS"/>
</dbReference>
<dbReference type="Proteomes" id="UP000221222">
    <property type="component" value="Unassembled WGS sequence"/>
</dbReference>
<dbReference type="KEGG" id="amol:AMOL_2198"/>
<name>A0A2G1DIU0_9BACT</name>
<sequence>MNQGTYPLAAAMVNQLNRVDMISNNLANANTVGFKQEGMTEGSFNNYLNKAQKAGFNPTKINTITNTIPKLDGKYINEEVGPVVETGNELDFALKSPNTFFKVMNENGQVEYTRDGSFKKMDDFLVDSKGRNILNNDNEPIVTEDNFLDQISVVKIDFKDLEKVGYNNYKTKQGAQVEQLELNDGEMVQGALEKSNINTVSTMVSLIDAQRRFQQTQKGITTIDELNSKVIDKIGNNIQ</sequence>
<dbReference type="AlphaFoldDB" id="A0A2G1DIU0"/>
<reference evidence="8 11" key="2">
    <citation type="submission" date="2018-08" db="EMBL/GenBank/DDBJ databases">
        <title>Complete genome of the Arcobacter molluscorum type strain LMG 25693.</title>
        <authorList>
            <person name="Miller W.G."/>
            <person name="Yee E."/>
            <person name="Bono J.L."/>
        </authorList>
    </citation>
    <scope>NUCLEOTIDE SEQUENCE [LARGE SCALE GENOMIC DNA]</scope>
    <source>
        <strain evidence="8 11">CECT 7696</strain>
    </source>
</reference>
<keyword evidence="10" id="KW-1185">Reference proteome</keyword>
<protein>
    <submittedName>
        <fullName evidence="9">Flagellar biosynthesis protein FlgG</fullName>
    </submittedName>
    <submittedName>
        <fullName evidence="8">Flagellar distal rod protein FlgG</fullName>
    </submittedName>
</protein>
<dbReference type="InterPro" id="IPR037925">
    <property type="entry name" value="FlgE/F/G-like"/>
</dbReference>
<evidence type="ECO:0000256" key="2">
    <source>
        <dbReference type="ARBA" id="ARBA00009677"/>
    </source>
</evidence>
<dbReference type="SUPFAM" id="SSF117143">
    <property type="entry name" value="Flagellar hook protein flgE"/>
    <property type="match status" value="1"/>
</dbReference>
<evidence type="ECO:0000313" key="10">
    <source>
        <dbReference type="Proteomes" id="UP000221222"/>
    </source>
</evidence>
<proteinExistence type="inferred from homology"/>
<dbReference type="EMBL" id="CP032098">
    <property type="protein sequence ID" value="AXX93151.1"/>
    <property type="molecule type" value="Genomic_DNA"/>
</dbReference>
<feature type="domain" description="Flagellar basal body rod protein N-terminal" evidence="5">
    <location>
        <begin position="11"/>
        <end position="35"/>
    </location>
</feature>
<dbReference type="InterPro" id="IPR020013">
    <property type="entry name" value="Flagellar_FlgE/F/G"/>
</dbReference>
<accession>A0A2G1DIU0</accession>
<feature type="domain" description="Flagellar basal-body/hook protein C-terminal" evidence="6">
    <location>
        <begin position="188"/>
        <end position="231"/>
    </location>
</feature>
<keyword evidence="3 4" id="KW-0975">Bacterial flagellum</keyword>
<dbReference type="InterPro" id="IPR001444">
    <property type="entry name" value="Flag_bb_rod_N"/>
</dbReference>
<evidence type="ECO:0000259" key="5">
    <source>
        <dbReference type="Pfam" id="PF00460"/>
    </source>
</evidence>
<evidence type="ECO:0000259" key="7">
    <source>
        <dbReference type="Pfam" id="PF22692"/>
    </source>
</evidence>
<keyword evidence="9" id="KW-0966">Cell projection</keyword>
<dbReference type="PROSITE" id="PS00588">
    <property type="entry name" value="FLAGELLA_BB_ROD"/>
    <property type="match status" value="1"/>
</dbReference>
<dbReference type="NCBIfam" id="TIGR03506">
    <property type="entry name" value="FlgEFG_subfam"/>
    <property type="match status" value="1"/>
</dbReference>
<dbReference type="PANTHER" id="PTHR30435:SF19">
    <property type="entry name" value="FLAGELLAR BASAL-BODY ROD PROTEIN FLGG"/>
    <property type="match status" value="1"/>
</dbReference>
<evidence type="ECO:0000313" key="11">
    <source>
        <dbReference type="Proteomes" id="UP000262712"/>
    </source>
</evidence>
<dbReference type="GO" id="GO:0009425">
    <property type="term" value="C:bacterial-type flagellum basal body"/>
    <property type="evidence" value="ECO:0007669"/>
    <property type="project" value="UniProtKB-SubCell"/>
</dbReference>
<dbReference type="EMBL" id="NXFY01000006">
    <property type="protein sequence ID" value="PHO18407.1"/>
    <property type="molecule type" value="Genomic_DNA"/>
</dbReference>
<dbReference type="Pfam" id="PF22692">
    <property type="entry name" value="LlgE_F_G_D1"/>
    <property type="match status" value="1"/>
</dbReference>
<comment type="similarity">
    <text evidence="2 4">Belongs to the flagella basal body rod proteins family.</text>
</comment>
<evidence type="ECO:0000313" key="8">
    <source>
        <dbReference type="EMBL" id="AXX93151.1"/>
    </source>
</evidence>
<organism evidence="9 10">
    <name type="scientific">Malaciobacter molluscorum LMG 25693</name>
    <dbReference type="NCBI Taxonomy" id="870501"/>
    <lineage>
        <taxon>Bacteria</taxon>
        <taxon>Pseudomonadati</taxon>
        <taxon>Campylobacterota</taxon>
        <taxon>Epsilonproteobacteria</taxon>
        <taxon>Campylobacterales</taxon>
        <taxon>Arcobacteraceae</taxon>
        <taxon>Malaciobacter</taxon>
    </lineage>
</organism>
<evidence type="ECO:0000256" key="3">
    <source>
        <dbReference type="ARBA" id="ARBA00023143"/>
    </source>
</evidence>
<gene>
    <name evidence="8" type="primary">flgG</name>
    <name evidence="8" type="ORF">AMOL_2198</name>
    <name evidence="9" type="ORF">CPU12_05290</name>
</gene>
<evidence type="ECO:0000259" key="6">
    <source>
        <dbReference type="Pfam" id="PF06429"/>
    </source>
</evidence>
<dbReference type="Pfam" id="PF00460">
    <property type="entry name" value="Flg_bb_rod"/>
    <property type="match status" value="1"/>
</dbReference>
<dbReference type="InterPro" id="IPR010930">
    <property type="entry name" value="Flg_bb/hook_C_dom"/>
</dbReference>
<keyword evidence="9" id="KW-0969">Cilium</keyword>
<comment type="subcellular location">
    <subcellularLocation>
        <location evidence="1 4">Bacterial flagellum basal body</location>
    </subcellularLocation>
</comment>
<dbReference type="InterPro" id="IPR053967">
    <property type="entry name" value="LlgE_F_G-like_D1"/>
</dbReference>
<reference evidence="9 10" key="1">
    <citation type="submission" date="2017-09" db="EMBL/GenBank/DDBJ databases">
        <title>Arcobacter canalis sp. nov., a new species isolated from a water canal contaminated with urban sewage.</title>
        <authorList>
            <person name="Perez-Cataluna A."/>
            <person name="Salas-Masso N."/>
            <person name="Figueras M.J."/>
        </authorList>
    </citation>
    <scope>NUCLEOTIDE SEQUENCE [LARGE SCALE GENOMIC DNA]</scope>
    <source>
        <strain evidence="9 10">F98-3</strain>
    </source>
</reference>
<evidence type="ECO:0000313" key="9">
    <source>
        <dbReference type="EMBL" id="PHO18407.1"/>
    </source>
</evidence>